<keyword evidence="3" id="KW-1185">Reference proteome</keyword>
<dbReference type="OrthoDB" id="2361690at2759"/>
<evidence type="ECO:0008006" key="4">
    <source>
        <dbReference type="Google" id="ProtNLM"/>
    </source>
</evidence>
<feature type="region of interest" description="Disordered" evidence="1">
    <location>
        <begin position="207"/>
        <end position="255"/>
    </location>
</feature>
<dbReference type="AlphaFoldDB" id="A0A9P6G1N1"/>
<feature type="compositionally biased region" description="Pro residues" evidence="1">
    <location>
        <begin position="230"/>
        <end position="251"/>
    </location>
</feature>
<protein>
    <recommendedName>
        <fullName evidence="4">Arrestin-like N-terminal domain-containing protein</fullName>
    </recommendedName>
</protein>
<reference evidence="2" key="1">
    <citation type="journal article" date="2020" name="Fungal Divers.">
        <title>Resolving the Mortierellaceae phylogeny through synthesis of multi-gene phylogenetics and phylogenomics.</title>
        <authorList>
            <person name="Vandepol N."/>
            <person name="Liber J."/>
            <person name="Desiro A."/>
            <person name="Na H."/>
            <person name="Kennedy M."/>
            <person name="Barry K."/>
            <person name="Grigoriev I.V."/>
            <person name="Miller A.N."/>
            <person name="O'Donnell K."/>
            <person name="Stajich J.E."/>
            <person name="Bonito G."/>
        </authorList>
    </citation>
    <scope>NUCLEOTIDE SEQUENCE</scope>
    <source>
        <strain evidence="2">KOD1015</strain>
    </source>
</reference>
<dbReference type="EMBL" id="JAABOA010000195">
    <property type="protein sequence ID" value="KAF9585374.1"/>
    <property type="molecule type" value="Genomic_DNA"/>
</dbReference>
<dbReference type="Gene3D" id="2.60.40.640">
    <property type="match status" value="1"/>
</dbReference>
<evidence type="ECO:0000313" key="3">
    <source>
        <dbReference type="Proteomes" id="UP000780801"/>
    </source>
</evidence>
<proteinExistence type="predicted"/>
<dbReference type="Proteomes" id="UP000780801">
    <property type="component" value="Unassembled WGS sequence"/>
</dbReference>
<feature type="region of interest" description="Disordered" evidence="1">
    <location>
        <begin position="1"/>
        <end position="47"/>
    </location>
</feature>
<comment type="caution">
    <text evidence="2">The sequence shown here is derived from an EMBL/GenBank/DDBJ whole genome shotgun (WGS) entry which is preliminary data.</text>
</comment>
<evidence type="ECO:0000256" key="1">
    <source>
        <dbReference type="SAM" id="MobiDB-lite"/>
    </source>
</evidence>
<name>A0A9P6G1N1_9FUNG</name>
<organism evidence="2 3">
    <name type="scientific">Lunasporangiospora selenospora</name>
    <dbReference type="NCBI Taxonomy" id="979761"/>
    <lineage>
        <taxon>Eukaryota</taxon>
        <taxon>Fungi</taxon>
        <taxon>Fungi incertae sedis</taxon>
        <taxon>Mucoromycota</taxon>
        <taxon>Mortierellomycotina</taxon>
        <taxon>Mortierellomycetes</taxon>
        <taxon>Mortierellales</taxon>
        <taxon>Mortierellaceae</taxon>
        <taxon>Lunasporangiospora</taxon>
    </lineage>
</organism>
<accession>A0A9P6G1N1</accession>
<sequence length="531" mass="58152">MPITLFRSKAPKPTNHGGNDCSSDSSSGSSIDSGSSNKNKKRQRQKSLTIHVHSNQTIRTGHKELPLFYGNPETPAIIKATVVFETPSDCAGDEIEITFTAVAESTMTVSNEAFTGETTRLSTDEVFKKHRWVLPIDGYRRLGTIPKGRYHREVETVIDPLWPSSSEHSRGGMRYMFQARLVKYTGPSASLLSTTAFMSSTSLASVSSLSSRPPLPTPIITGQVTASMFPSPPTSLPPSPAASLPPSPPVSAGPSSFSSSAALSPVFPSTPLMTTTQSIYVLNTNVNRADIEGPRAQPVWVDEFSKKKSIPFSWSLSSRYLTLGQSLPIKIQFHPFLPGSIYEGQQAVILGAHFQLDQELTTRVKGMSDTQRVVKKVMAVSLGSEGWPLSLGSWERIVNVKIPDAESPAGMVLTPTTKAKYLDVNYTLTLCIRLKGGKEKDRQAEEIRSQVQVEVVAPRPVLPPAPVLPDYQAYLPPAMTFVQSTLPLFPMPLRTCREEDPYHAHDPHLALVRQAGPLPVSYDDQLPEYRR</sequence>
<evidence type="ECO:0000313" key="2">
    <source>
        <dbReference type="EMBL" id="KAF9585374.1"/>
    </source>
</evidence>
<gene>
    <name evidence="2" type="ORF">BGW38_002661</name>
</gene>
<dbReference type="InterPro" id="IPR014752">
    <property type="entry name" value="Arrestin-like_C"/>
</dbReference>
<feature type="compositionally biased region" description="Low complexity" evidence="1">
    <location>
        <begin position="18"/>
        <end position="37"/>
    </location>
</feature>